<organism evidence="1 2">
    <name type="scientific">Clonostachys rosea f. rosea IK726</name>
    <dbReference type="NCBI Taxonomy" id="1349383"/>
    <lineage>
        <taxon>Eukaryota</taxon>
        <taxon>Fungi</taxon>
        <taxon>Dikarya</taxon>
        <taxon>Ascomycota</taxon>
        <taxon>Pezizomycotina</taxon>
        <taxon>Sordariomycetes</taxon>
        <taxon>Hypocreomycetidae</taxon>
        <taxon>Hypocreales</taxon>
        <taxon>Bionectriaceae</taxon>
        <taxon>Clonostachys</taxon>
    </lineage>
</organism>
<accession>A0ACA9U7D4</accession>
<name>A0ACA9U7D4_BIOOC</name>
<keyword evidence="2" id="KW-1185">Reference proteome</keyword>
<proteinExistence type="predicted"/>
<evidence type="ECO:0000313" key="2">
    <source>
        <dbReference type="Proteomes" id="UP000836387"/>
    </source>
</evidence>
<dbReference type="Proteomes" id="UP000836387">
    <property type="component" value="Unassembled WGS sequence"/>
</dbReference>
<gene>
    <name evidence="1" type="ORF">CRV2_00014376</name>
</gene>
<dbReference type="EMBL" id="CADEHS020000055">
    <property type="protein sequence ID" value="CAG9949073.1"/>
    <property type="molecule type" value="Genomic_DNA"/>
</dbReference>
<protein>
    <submittedName>
        <fullName evidence="1">Uncharacterized protein</fullName>
    </submittedName>
</protein>
<reference evidence="1" key="1">
    <citation type="submission" date="2020-04" db="EMBL/GenBank/DDBJ databases">
        <authorList>
            <person name="Broberg M."/>
        </authorList>
    </citation>
    <scope>NUCLEOTIDE SEQUENCE</scope>
</reference>
<evidence type="ECO:0000313" key="1">
    <source>
        <dbReference type="EMBL" id="CAG9949073.1"/>
    </source>
</evidence>
<comment type="caution">
    <text evidence="1">The sequence shown here is derived from an EMBL/GenBank/DDBJ whole genome shotgun (WGS) entry which is preliminary data.</text>
</comment>
<sequence length="302" mass="32895">MGFVGKIYVVTGAGSGIGKATVKKLLDQGATVHALDIMKIPAHENTSGQQISHENVDISSRDSVKAALSEIWRAKNDNPWLDGLVNCAGVLRTTAYNTSTEEDKVFELLWKVNVMGAWHITTEFHARLQHLRQSDGPRYDKATTSIVNVGSMASVRGIPGMAAYVASKHAVHGLTKTLAQDLGPFGYRVNTVAPGAVNTPMIATELRDGTHETDRAFRGAFKTFSEPEEIADTILFLLGDGSSSISGQLLELQNSYKKLIGIVQGIVMSTLAYIRIVYAVERVVRVYGEFESLTRVLTKIDE</sequence>
<reference evidence="1" key="2">
    <citation type="submission" date="2021-10" db="EMBL/GenBank/DDBJ databases">
        <authorList>
            <person name="Piombo E."/>
        </authorList>
    </citation>
    <scope>NUCLEOTIDE SEQUENCE</scope>
</reference>